<feature type="domain" description="UVR" evidence="1">
    <location>
        <begin position="193"/>
        <end position="219"/>
    </location>
</feature>
<gene>
    <name evidence="2" type="ORF">C4520_11970</name>
</gene>
<dbReference type="Pfam" id="PF02151">
    <property type="entry name" value="UVR"/>
    <property type="match status" value="1"/>
</dbReference>
<reference evidence="2 3" key="1">
    <citation type="journal article" date="2017" name="ISME J.">
        <title>Energy and carbon metabolisms in a deep terrestrial subsurface fluid microbial community.</title>
        <authorList>
            <person name="Momper L."/>
            <person name="Jungbluth S.P."/>
            <person name="Lee M.D."/>
            <person name="Amend J.P."/>
        </authorList>
    </citation>
    <scope>NUCLEOTIDE SEQUENCE [LARGE SCALE GENOMIC DNA]</scope>
    <source>
        <strain evidence="2">SURF_5</strain>
    </source>
</reference>
<protein>
    <recommendedName>
        <fullName evidence="1">UVR domain-containing protein</fullName>
    </recommendedName>
</protein>
<dbReference type="EMBL" id="QZKU01000083">
    <property type="protein sequence ID" value="RJP19910.1"/>
    <property type="molecule type" value="Genomic_DNA"/>
</dbReference>
<proteinExistence type="predicted"/>
<dbReference type="AlphaFoldDB" id="A0A3A4NS46"/>
<organism evidence="2 3">
    <name type="scientific">Abyssobacteria bacterium (strain SURF_5)</name>
    <dbReference type="NCBI Taxonomy" id="2093360"/>
    <lineage>
        <taxon>Bacteria</taxon>
        <taxon>Pseudomonadati</taxon>
        <taxon>Candidatus Hydrogenedentota</taxon>
        <taxon>Candidatus Abyssobacteria</taxon>
    </lineage>
</organism>
<evidence type="ECO:0000313" key="2">
    <source>
        <dbReference type="EMBL" id="RJP19910.1"/>
    </source>
</evidence>
<sequence>MEHSRKIRVVTQRGTFYLDVDGRPDGADPVLPEYLKRKKEAQGVGIFVLDDSDVQRLSEEAFLYRLRREYFFKIGDYARSVRDVNIGVQIIDLITAHASNPELCLFFLQFRPDQEIFRRTAEAKLAIKQKDYLLARQRIELAAGFLQEIARVHPDTFPEAWLETRLQQLKKVYDEVGETWENDLSPLRNSPPTLEEQLRVAIAAEEYERAAEIRDRIRRRDSSASR</sequence>
<dbReference type="InterPro" id="IPR001943">
    <property type="entry name" value="UVR_dom"/>
</dbReference>
<comment type="caution">
    <text evidence="2">The sequence shown here is derived from an EMBL/GenBank/DDBJ whole genome shotgun (WGS) entry which is preliminary data.</text>
</comment>
<accession>A0A3A4NS46</accession>
<evidence type="ECO:0000313" key="3">
    <source>
        <dbReference type="Proteomes" id="UP000265882"/>
    </source>
</evidence>
<name>A0A3A4NS46_ABYX5</name>
<evidence type="ECO:0000259" key="1">
    <source>
        <dbReference type="Pfam" id="PF02151"/>
    </source>
</evidence>
<dbReference type="Proteomes" id="UP000265882">
    <property type="component" value="Unassembled WGS sequence"/>
</dbReference>